<dbReference type="EMBL" id="BPLR01001146">
    <property type="protein sequence ID" value="GIZ00387.1"/>
    <property type="molecule type" value="Genomic_DNA"/>
</dbReference>
<dbReference type="AlphaFoldDB" id="A0AAV4XZ42"/>
<dbReference type="Proteomes" id="UP001054945">
    <property type="component" value="Unassembled WGS sequence"/>
</dbReference>
<protein>
    <recommendedName>
        <fullName evidence="4">Odorant receptor</fullName>
    </recommendedName>
</protein>
<evidence type="ECO:0008006" key="4">
    <source>
        <dbReference type="Google" id="ProtNLM"/>
    </source>
</evidence>
<organism evidence="2 3">
    <name type="scientific">Caerostris extrusa</name>
    <name type="common">Bark spider</name>
    <name type="synonym">Caerostris bankana</name>
    <dbReference type="NCBI Taxonomy" id="172846"/>
    <lineage>
        <taxon>Eukaryota</taxon>
        <taxon>Metazoa</taxon>
        <taxon>Ecdysozoa</taxon>
        <taxon>Arthropoda</taxon>
        <taxon>Chelicerata</taxon>
        <taxon>Arachnida</taxon>
        <taxon>Araneae</taxon>
        <taxon>Araneomorphae</taxon>
        <taxon>Entelegynae</taxon>
        <taxon>Araneoidea</taxon>
        <taxon>Araneidae</taxon>
        <taxon>Caerostris</taxon>
    </lineage>
</organism>
<proteinExistence type="predicted"/>
<name>A0AAV4XZ42_CAEEX</name>
<evidence type="ECO:0000313" key="2">
    <source>
        <dbReference type="EMBL" id="GIZ00387.1"/>
    </source>
</evidence>
<keyword evidence="1" id="KW-0472">Membrane</keyword>
<gene>
    <name evidence="2" type="primary">AVEN_106029_1</name>
    <name evidence="2" type="ORF">CEXT_595971</name>
</gene>
<keyword evidence="3" id="KW-1185">Reference proteome</keyword>
<sequence>MRNIYNRLGNIPMGSVCSAFLTDVFSVTIRMALILKRHAIFSAITYLQNVHTQFGALKCVSYRTCIATGIAASCIIPLSLFWYTVTMCLPGSEKVLKSYTANTFLGWSSDNKWNNCFLFVISDHLVVNQQYLLSGFLLVLSCYILGLLKQTVASFTSVNHHENDFGLFFTAYLRYSETVSKGVSLVNRALSLLLLFLYGFMTFSIFSVTTFLLTSDFTYVLTEMLTTQIILMMMMILGFYTTSFQAVAVHDAAKRVKNLVYDVVSRSESSDHEIRCLLLMMATEFPSKVIVTGWGMFSLKRSFLQKTTSGMFTYAILLSQAGNQTPHK</sequence>
<feature type="transmembrane region" description="Helical" evidence="1">
    <location>
        <begin position="131"/>
        <end position="148"/>
    </location>
</feature>
<feature type="transmembrane region" description="Helical" evidence="1">
    <location>
        <begin position="190"/>
        <end position="213"/>
    </location>
</feature>
<reference evidence="2 3" key="1">
    <citation type="submission" date="2021-06" db="EMBL/GenBank/DDBJ databases">
        <title>Caerostris extrusa draft genome.</title>
        <authorList>
            <person name="Kono N."/>
            <person name="Arakawa K."/>
        </authorList>
    </citation>
    <scope>NUCLEOTIDE SEQUENCE [LARGE SCALE GENOMIC DNA]</scope>
</reference>
<feature type="transmembrane region" description="Helical" evidence="1">
    <location>
        <begin position="225"/>
        <end position="249"/>
    </location>
</feature>
<accession>A0AAV4XZ42</accession>
<evidence type="ECO:0000313" key="3">
    <source>
        <dbReference type="Proteomes" id="UP001054945"/>
    </source>
</evidence>
<feature type="transmembrane region" description="Helical" evidence="1">
    <location>
        <begin position="65"/>
        <end position="85"/>
    </location>
</feature>
<keyword evidence="1" id="KW-0812">Transmembrane</keyword>
<keyword evidence="1" id="KW-1133">Transmembrane helix</keyword>
<comment type="caution">
    <text evidence="2">The sequence shown here is derived from an EMBL/GenBank/DDBJ whole genome shotgun (WGS) entry which is preliminary data.</text>
</comment>
<evidence type="ECO:0000256" key="1">
    <source>
        <dbReference type="SAM" id="Phobius"/>
    </source>
</evidence>